<organism evidence="1 2">
    <name type="scientific">Klebsiella grimontii</name>
    <dbReference type="NCBI Taxonomy" id="2058152"/>
    <lineage>
        <taxon>Bacteria</taxon>
        <taxon>Pseudomonadati</taxon>
        <taxon>Pseudomonadota</taxon>
        <taxon>Gammaproteobacteria</taxon>
        <taxon>Enterobacterales</taxon>
        <taxon>Enterobacteriaceae</taxon>
        <taxon>Klebsiella/Raoultella group</taxon>
        <taxon>Klebsiella</taxon>
    </lineage>
</organism>
<name>A0A7H4NZ87_9ENTR</name>
<reference evidence="1 2" key="1">
    <citation type="submission" date="2018-06" db="EMBL/GenBank/DDBJ databases">
        <authorList>
            <consortium name="Pathogen Informatics"/>
            <person name="Doyle S."/>
        </authorList>
    </citation>
    <scope>NUCLEOTIDE SEQUENCE [LARGE SCALE GENOMIC DNA]</scope>
    <source>
        <strain evidence="1 2">NCTC9149</strain>
    </source>
</reference>
<dbReference type="Proteomes" id="UP000254571">
    <property type="component" value="Unassembled WGS sequence"/>
</dbReference>
<accession>A0A7H4NZ87</accession>
<proteinExistence type="predicted"/>
<evidence type="ECO:0000313" key="2">
    <source>
        <dbReference type="Proteomes" id="UP000254571"/>
    </source>
</evidence>
<dbReference type="EMBL" id="UGMX01000002">
    <property type="protein sequence ID" value="STW05502.1"/>
    <property type="molecule type" value="Genomic_DNA"/>
</dbReference>
<gene>
    <name evidence="1" type="ORF">NCTC9149_01889</name>
</gene>
<comment type="caution">
    <text evidence="1">The sequence shown here is derived from an EMBL/GenBank/DDBJ whole genome shotgun (WGS) entry which is preliminary data.</text>
</comment>
<evidence type="ECO:0000313" key="1">
    <source>
        <dbReference type="EMBL" id="STW05502.1"/>
    </source>
</evidence>
<dbReference type="AlphaFoldDB" id="A0A7H4NZ87"/>
<sequence>MQWGFWHLGQFATDYQQLFAEKPSLTLHQRMRQWA</sequence>
<protein>
    <submittedName>
        <fullName evidence="1">Ethanolamine operon regulatory protein</fullName>
    </submittedName>
</protein>